<dbReference type="InParanoid" id="W4JR81"/>
<feature type="compositionally biased region" description="Basic and acidic residues" evidence="1">
    <location>
        <begin position="1"/>
        <end position="13"/>
    </location>
</feature>
<dbReference type="Proteomes" id="UP000030671">
    <property type="component" value="Unassembled WGS sequence"/>
</dbReference>
<accession>W4JR81</accession>
<dbReference type="HOGENOM" id="CLU_1454601_0_0_1"/>
<dbReference type="AlphaFoldDB" id="W4JR81"/>
<evidence type="ECO:0000313" key="2">
    <source>
        <dbReference type="EMBL" id="ETW76048.1"/>
    </source>
</evidence>
<evidence type="ECO:0000256" key="1">
    <source>
        <dbReference type="SAM" id="MobiDB-lite"/>
    </source>
</evidence>
<feature type="region of interest" description="Disordered" evidence="1">
    <location>
        <begin position="1"/>
        <end position="186"/>
    </location>
</feature>
<feature type="compositionally biased region" description="Basic and acidic residues" evidence="1">
    <location>
        <begin position="88"/>
        <end position="97"/>
    </location>
</feature>
<proteinExistence type="predicted"/>
<feature type="compositionally biased region" description="Polar residues" evidence="1">
    <location>
        <begin position="59"/>
        <end position="71"/>
    </location>
</feature>
<dbReference type="GeneID" id="20676642"/>
<reference evidence="2 3" key="1">
    <citation type="journal article" date="2012" name="New Phytol.">
        <title>Insight into trade-off between wood decay and parasitism from the genome of a fungal forest pathogen.</title>
        <authorList>
            <person name="Olson A."/>
            <person name="Aerts A."/>
            <person name="Asiegbu F."/>
            <person name="Belbahri L."/>
            <person name="Bouzid O."/>
            <person name="Broberg A."/>
            <person name="Canback B."/>
            <person name="Coutinho P.M."/>
            <person name="Cullen D."/>
            <person name="Dalman K."/>
            <person name="Deflorio G."/>
            <person name="van Diepen L.T."/>
            <person name="Dunand C."/>
            <person name="Duplessis S."/>
            <person name="Durling M."/>
            <person name="Gonthier P."/>
            <person name="Grimwood J."/>
            <person name="Fossdal C.G."/>
            <person name="Hansson D."/>
            <person name="Henrissat B."/>
            <person name="Hietala A."/>
            <person name="Himmelstrand K."/>
            <person name="Hoffmeister D."/>
            <person name="Hogberg N."/>
            <person name="James T.Y."/>
            <person name="Karlsson M."/>
            <person name="Kohler A."/>
            <person name="Kues U."/>
            <person name="Lee Y.H."/>
            <person name="Lin Y.C."/>
            <person name="Lind M."/>
            <person name="Lindquist E."/>
            <person name="Lombard V."/>
            <person name="Lucas S."/>
            <person name="Lunden K."/>
            <person name="Morin E."/>
            <person name="Murat C."/>
            <person name="Park J."/>
            <person name="Raffaello T."/>
            <person name="Rouze P."/>
            <person name="Salamov A."/>
            <person name="Schmutz J."/>
            <person name="Solheim H."/>
            <person name="Stahlberg J."/>
            <person name="Velez H."/>
            <person name="de Vries R.P."/>
            <person name="Wiebenga A."/>
            <person name="Woodward S."/>
            <person name="Yakovlev I."/>
            <person name="Garbelotto M."/>
            <person name="Martin F."/>
            <person name="Grigoriev I.V."/>
            <person name="Stenlid J."/>
        </authorList>
    </citation>
    <scope>NUCLEOTIDE SEQUENCE [LARGE SCALE GENOMIC DNA]</scope>
    <source>
        <strain evidence="2 3">TC 32-1</strain>
    </source>
</reference>
<name>W4JR81_HETIT</name>
<evidence type="ECO:0000313" key="3">
    <source>
        <dbReference type="Proteomes" id="UP000030671"/>
    </source>
</evidence>
<gene>
    <name evidence="2" type="ORF">HETIRDRAFT_455644</name>
</gene>
<dbReference type="EMBL" id="KI925465">
    <property type="protein sequence ID" value="ETW76048.1"/>
    <property type="molecule type" value="Genomic_DNA"/>
</dbReference>
<sequence length="186" mass="20150">MDKLRGPGVRPRDVAVCMHPSTQKATAGWLAAARRKLQPAAPRDRLGAQSGPAPRSETRQTQSTSVYSPPRTSERPDWPPRAAFHRAQPREASEPHRALSHPAAARPAHRASEPRPCAGAGATAGHEGAQNEASRFDAVVAVASRRARSTRGRASTRERDASIPPMADARRRTPSVTLPCRLDRRT</sequence>
<keyword evidence="3" id="KW-1185">Reference proteome</keyword>
<dbReference type="KEGG" id="hir:HETIRDRAFT_455644"/>
<dbReference type="RefSeq" id="XP_009552271.1">
    <property type="nucleotide sequence ID" value="XM_009553976.1"/>
</dbReference>
<organism evidence="2 3">
    <name type="scientific">Heterobasidion irregulare (strain TC 32-1)</name>
    <dbReference type="NCBI Taxonomy" id="747525"/>
    <lineage>
        <taxon>Eukaryota</taxon>
        <taxon>Fungi</taxon>
        <taxon>Dikarya</taxon>
        <taxon>Basidiomycota</taxon>
        <taxon>Agaricomycotina</taxon>
        <taxon>Agaricomycetes</taxon>
        <taxon>Russulales</taxon>
        <taxon>Bondarzewiaceae</taxon>
        <taxon>Heterobasidion</taxon>
        <taxon>Heterobasidion annosum species complex</taxon>
    </lineage>
</organism>
<feature type="compositionally biased region" description="Low complexity" evidence="1">
    <location>
        <begin position="114"/>
        <end position="128"/>
    </location>
</feature>
<protein>
    <submittedName>
        <fullName evidence="2">Uncharacterized protein</fullName>
    </submittedName>
</protein>